<organism evidence="2 3">
    <name type="scientific">Calidifontibacillus erzurumensis</name>
    <dbReference type="NCBI Taxonomy" id="2741433"/>
    <lineage>
        <taxon>Bacteria</taxon>
        <taxon>Bacillati</taxon>
        <taxon>Bacillota</taxon>
        <taxon>Bacilli</taxon>
        <taxon>Bacillales</taxon>
        <taxon>Bacillaceae</taxon>
        <taxon>Calidifontibacillus/Schinkia group</taxon>
        <taxon>Calidifontibacillus</taxon>
    </lineage>
</organism>
<feature type="transmembrane region" description="Helical" evidence="1">
    <location>
        <begin position="99"/>
        <end position="118"/>
    </location>
</feature>
<dbReference type="PIRSF" id="PIRSF021441">
    <property type="entry name" value="DUF1453"/>
    <property type="match status" value="1"/>
</dbReference>
<dbReference type="PANTHER" id="PTHR39164">
    <property type="entry name" value="PROTEIN CCDC"/>
    <property type="match status" value="1"/>
</dbReference>
<dbReference type="PANTHER" id="PTHR39164:SF1">
    <property type="entry name" value="PROTEIN CCDC"/>
    <property type="match status" value="1"/>
</dbReference>
<proteinExistence type="predicted"/>
<protein>
    <submittedName>
        <fullName evidence="2">Cytochrome c biogenesis protein CcdC</fullName>
    </submittedName>
</protein>
<feature type="transmembrane region" description="Helical" evidence="1">
    <location>
        <begin position="68"/>
        <end position="87"/>
    </location>
</feature>
<sequence length="161" mass="18253">MNTTGILMVATTVGALIMAILAMFLRMKAAQKPTNAKKIILPPLFMSTGFLMFLFPIFHLTFAEVIEALSVGLVFSILLIKTSKFEIRNNEIYLKRSKAFMFILIGLLIARIILKSILGQYIPFGETSGMFFILAFGMILPWRLAMLYSYKKLAKQLEMQK</sequence>
<evidence type="ECO:0000313" key="3">
    <source>
        <dbReference type="Proteomes" id="UP000625804"/>
    </source>
</evidence>
<feature type="transmembrane region" description="Helical" evidence="1">
    <location>
        <begin position="39"/>
        <end position="62"/>
    </location>
</feature>
<dbReference type="Pfam" id="PF07301">
    <property type="entry name" value="DUF1453"/>
    <property type="match status" value="1"/>
</dbReference>
<evidence type="ECO:0000256" key="1">
    <source>
        <dbReference type="SAM" id="Phobius"/>
    </source>
</evidence>
<dbReference type="InterPro" id="IPR058247">
    <property type="entry name" value="DUF1453"/>
</dbReference>
<keyword evidence="1" id="KW-0472">Membrane</keyword>
<dbReference type="AlphaFoldDB" id="A0A8J8GFZ5"/>
<dbReference type="InterPro" id="IPR031306">
    <property type="entry name" value="CcdC"/>
</dbReference>
<accession>A0A8J8GFZ5</accession>
<reference evidence="2" key="1">
    <citation type="submission" date="2020-06" db="EMBL/GenBank/DDBJ databases">
        <title>A novel thermopfilic bacterium from Erzurum, Turkey.</title>
        <authorList>
            <person name="Adiguzel A."/>
            <person name="Ay H."/>
            <person name="Baltaci M.O."/>
        </authorList>
    </citation>
    <scope>NUCLEOTIDE SEQUENCE</scope>
    <source>
        <strain evidence="2">P2</strain>
    </source>
</reference>
<evidence type="ECO:0000313" key="2">
    <source>
        <dbReference type="EMBL" id="NSL51088.1"/>
    </source>
</evidence>
<gene>
    <name evidence="2" type="ORF">HR057_04825</name>
</gene>
<name>A0A8J8GFZ5_9BACI</name>
<keyword evidence="3" id="KW-1185">Reference proteome</keyword>
<dbReference type="EMBL" id="JABTTE010000004">
    <property type="protein sequence ID" value="NSL51088.1"/>
    <property type="molecule type" value="Genomic_DNA"/>
</dbReference>
<dbReference type="Proteomes" id="UP000625804">
    <property type="component" value="Unassembled WGS sequence"/>
</dbReference>
<keyword evidence="1" id="KW-1133">Transmembrane helix</keyword>
<keyword evidence="1" id="KW-0812">Transmembrane</keyword>
<comment type="caution">
    <text evidence="2">The sequence shown here is derived from an EMBL/GenBank/DDBJ whole genome shotgun (WGS) entry which is preliminary data.</text>
</comment>
<feature type="transmembrane region" description="Helical" evidence="1">
    <location>
        <begin position="6"/>
        <end position="27"/>
    </location>
</feature>
<feature type="transmembrane region" description="Helical" evidence="1">
    <location>
        <begin position="130"/>
        <end position="150"/>
    </location>
</feature>